<dbReference type="GO" id="GO:1990281">
    <property type="term" value="C:efflux pump complex"/>
    <property type="evidence" value="ECO:0007669"/>
    <property type="project" value="TreeGrafter"/>
</dbReference>
<dbReference type="Gene3D" id="1.20.1600.10">
    <property type="entry name" value="Outer membrane efflux proteins (OEP)"/>
    <property type="match status" value="1"/>
</dbReference>
<evidence type="ECO:0000256" key="6">
    <source>
        <dbReference type="ARBA" id="ARBA00023136"/>
    </source>
</evidence>
<keyword evidence="7" id="KW-0998">Cell outer membrane</keyword>
<reference evidence="8" key="1">
    <citation type="journal article" date="2020" name="mSystems">
        <title>Genome- and Community-Level Interaction Insights into Carbon Utilization and Element Cycling Functions of Hydrothermarchaeota in Hydrothermal Sediment.</title>
        <authorList>
            <person name="Zhou Z."/>
            <person name="Liu Y."/>
            <person name="Xu W."/>
            <person name="Pan J."/>
            <person name="Luo Z.H."/>
            <person name="Li M."/>
        </authorList>
    </citation>
    <scope>NUCLEOTIDE SEQUENCE [LARGE SCALE GENOMIC DNA]</scope>
    <source>
        <strain evidence="8">SpSt-767</strain>
    </source>
</reference>
<dbReference type="EMBL" id="DTGR01000135">
    <property type="protein sequence ID" value="HHS29690.1"/>
    <property type="molecule type" value="Genomic_DNA"/>
</dbReference>
<comment type="similarity">
    <text evidence="2">Belongs to the outer membrane factor (OMF) (TC 1.B.17) family.</text>
</comment>
<accession>A0A7V6A3U5</accession>
<comment type="caution">
    <text evidence="8">The sequence shown here is derived from an EMBL/GenBank/DDBJ whole genome shotgun (WGS) entry which is preliminary data.</text>
</comment>
<dbReference type="PANTHER" id="PTHR30026">
    <property type="entry name" value="OUTER MEMBRANE PROTEIN TOLC"/>
    <property type="match status" value="1"/>
</dbReference>
<dbReference type="PANTHER" id="PTHR30026:SF21">
    <property type="entry name" value="SLR1270 PROTEIN"/>
    <property type="match status" value="1"/>
</dbReference>
<dbReference type="InterPro" id="IPR003423">
    <property type="entry name" value="OMP_efflux"/>
</dbReference>
<evidence type="ECO:0000313" key="8">
    <source>
        <dbReference type="EMBL" id="HHS29690.1"/>
    </source>
</evidence>
<keyword evidence="5" id="KW-0812">Transmembrane</keyword>
<comment type="subcellular location">
    <subcellularLocation>
        <location evidence="1">Cell outer membrane</location>
    </subcellularLocation>
</comment>
<organism evidence="8">
    <name type="scientific">Desulfobacca acetoxidans</name>
    <dbReference type="NCBI Taxonomy" id="60893"/>
    <lineage>
        <taxon>Bacteria</taxon>
        <taxon>Pseudomonadati</taxon>
        <taxon>Thermodesulfobacteriota</taxon>
        <taxon>Desulfobaccia</taxon>
        <taxon>Desulfobaccales</taxon>
        <taxon>Desulfobaccaceae</taxon>
        <taxon>Desulfobacca</taxon>
    </lineage>
</organism>
<evidence type="ECO:0000256" key="5">
    <source>
        <dbReference type="ARBA" id="ARBA00022692"/>
    </source>
</evidence>
<gene>
    <name evidence="8" type="ORF">ENV52_08325</name>
</gene>
<keyword evidence="4" id="KW-1134">Transmembrane beta strand</keyword>
<evidence type="ECO:0000256" key="4">
    <source>
        <dbReference type="ARBA" id="ARBA00022452"/>
    </source>
</evidence>
<evidence type="ECO:0000256" key="1">
    <source>
        <dbReference type="ARBA" id="ARBA00004442"/>
    </source>
</evidence>
<dbReference type="GO" id="GO:0009279">
    <property type="term" value="C:cell outer membrane"/>
    <property type="evidence" value="ECO:0007669"/>
    <property type="project" value="UniProtKB-SubCell"/>
</dbReference>
<proteinExistence type="inferred from homology"/>
<dbReference type="SUPFAM" id="SSF56954">
    <property type="entry name" value="Outer membrane efflux proteins (OEP)"/>
    <property type="match status" value="1"/>
</dbReference>
<name>A0A7V6A3U5_9BACT</name>
<dbReference type="InterPro" id="IPR051906">
    <property type="entry name" value="TolC-like"/>
</dbReference>
<protein>
    <submittedName>
        <fullName evidence="8">TolC family protein</fullName>
    </submittedName>
</protein>
<evidence type="ECO:0000256" key="7">
    <source>
        <dbReference type="ARBA" id="ARBA00023237"/>
    </source>
</evidence>
<dbReference type="GO" id="GO:0015288">
    <property type="term" value="F:porin activity"/>
    <property type="evidence" value="ECO:0007669"/>
    <property type="project" value="TreeGrafter"/>
</dbReference>
<evidence type="ECO:0000256" key="3">
    <source>
        <dbReference type="ARBA" id="ARBA00022448"/>
    </source>
</evidence>
<keyword evidence="3" id="KW-0813">Transport</keyword>
<keyword evidence="6" id="KW-0472">Membrane</keyword>
<sequence length="464" mass="51611">MKSCWSPTMLLPPKTCRLTCLIAGVVFLWLNQAAAAEREYQALTLEDCLAIARKENPVLSASREKIRELVADYQAARSSFFPKLTLLSYYTRQPANRFVSGGEPPPNLFTKELYGGITGKQVLFSGLKNYHNTQAAQKGTEAQKQEVQRTADEVAYTVTEAFYRLIEAKENLRVAQEALSQRQEFAKLTEAFYQAGKVTHLDSFRARSQVSEAEQAVAEAETAVRLARQILARSLGVKENVQVDIRGRLPQQFVAAGDVNALWQEALNNNPELKRIDLQLAQSQALVKAARGGYFPEISLQGATDVRHRDQASARGANLTKEEYLYGIFLEFPFFQGGLTRAQVAKAVSQNRQLLEAKRDRLDSLKADLTAAWKDQEDARHGVTNTRQTVATNEEAFASSQALYRSGKAIGLDVLQSQVDLTASRFQLIKYAVAYEIGKARLQQIIGSGPYEPAPQKISGEQKK</sequence>
<dbReference type="GO" id="GO:0015562">
    <property type="term" value="F:efflux transmembrane transporter activity"/>
    <property type="evidence" value="ECO:0007669"/>
    <property type="project" value="InterPro"/>
</dbReference>
<dbReference type="Pfam" id="PF02321">
    <property type="entry name" value="OEP"/>
    <property type="match status" value="2"/>
</dbReference>
<evidence type="ECO:0000256" key="2">
    <source>
        <dbReference type="ARBA" id="ARBA00007613"/>
    </source>
</evidence>
<dbReference type="AlphaFoldDB" id="A0A7V6A3U5"/>